<evidence type="ECO:0000313" key="2">
    <source>
        <dbReference type="EMBL" id="RLM60572.1"/>
    </source>
</evidence>
<reference evidence="3" key="1">
    <citation type="journal article" date="2019" name="Nat. Commun.">
        <title>The genome of broomcorn millet.</title>
        <authorList>
            <person name="Zou C."/>
            <person name="Miki D."/>
            <person name="Li D."/>
            <person name="Tang Q."/>
            <person name="Xiao L."/>
            <person name="Rajput S."/>
            <person name="Deng P."/>
            <person name="Jia W."/>
            <person name="Huang R."/>
            <person name="Zhang M."/>
            <person name="Sun Y."/>
            <person name="Hu J."/>
            <person name="Fu X."/>
            <person name="Schnable P.S."/>
            <person name="Li F."/>
            <person name="Zhang H."/>
            <person name="Feng B."/>
            <person name="Zhu X."/>
            <person name="Liu R."/>
            <person name="Schnable J.C."/>
            <person name="Zhu J.-K."/>
            <person name="Zhang H."/>
        </authorList>
    </citation>
    <scope>NUCLEOTIDE SEQUENCE [LARGE SCALE GENOMIC DNA]</scope>
</reference>
<proteinExistence type="predicted"/>
<name>A0A3L6PPI2_PANMI</name>
<sequence length="90" mass="8980">MRPPLLSSPAAASSPPLLGGAQARARGRGGAARAASTRAGTVRPRPTRQRPDAAVLIPNSSPQNQKTKITALLVLKPSTSGAGSSSSGGR</sequence>
<evidence type="ECO:0000313" key="3">
    <source>
        <dbReference type="Proteomes" id="UP000275267"/>
    </source>
</evidence>
<feature type="region of interest" description="Disordered" evidence="1">
    <location>
        <begin position="1"/>
        <end position="66"/>
    </location>
</feature>
<comment type="caution">
    <text evidence="2">The sequence shown here is derived from an EMBL/GenBank/DDBJ whole genome shotgun (WGS) entry which is preliminary data.</text>
</comment>
<feature type="compositionally biased region" description="Low complexity" evidence="1">
    <location>
        <begin position="1"/>
        <end position="24"/>
    </location>
</feature>
<accession>A0A3L6PPI2</accession>
<dbReference type="Proteomes" id="UP000275267">
    <property type="component" value="Unassembled WGS sequence"/>
</dbReference>
<evidence type="ECO:0000256" key="1">
    <source>
        <dbReference type="SAM" id="MobiDB-lite"/>
    </source>
</evidence>
<feature type="compositionally biased region" description="Low complexity" evidence="1">
    <location>
        <begin position="31"/>
        <end position="40"/>
    </location>
</feature>
<dbReference type="AlphaFoldDB" id="A0A3L6PPI2"/>
<keyword evidence="3" id="KW-1185">Reference proteome</keyword>
<organism evidence="2 3">
    <name type="scientific">Panicum miliaceum</name>
    <name type="common">Proso millet</name>
    <name type="synonym">Broomcorn millet</name>
    <dbReference type="NCBI Taxonomy" id="4540"/>
    <lineage>
        <taxon>Eukaryota</taxon>
        <taxon>Viridiplantae</taxon>
        <taxon>Streptophyta</taxon>
        <taxon>Embryophyta</taxon>
        <taxon>Tracheophyta</taxon>
        <taxon>Spermatophyta</taxon>
        <taxon>Magnoliopsida</taxon>
        <taxon>Liliopsida</taxon>
        <taxon>Poales</taxon>
        <taxon>Poaceae</taxon>
        <taxon>PACMAD clade</taxon>
        <taxon>Panicoideae</taxon>
        <taxon>Panicodae</taxon>
        <taxon>Paniceae</taxon>
        <taxon>Panicinae</taxon>
        <taxon>Panicum</taxon>
        <taxon>Panicum sect. Panicum</taxon>
    </lineage>
</organism>
<protein>
    <submittedName>
        <fullName evidence="2">Uncharacterized protein</fullName>
    </submittedName>
</protein>
<dbReference type="EMBL" id="PQIB02000016">
    <property type="protein sequence ID" value="RLM60572.1"/>
    <property type="molecule type" value="Genomic_DNA"/>
</dbReference>
<gene>
    <name evidence="2" type="ORF">C2845_PM14G21410</name>
</gene>